<name>A0ABU1MY81_9CAUL</name>
<dbReference type="Gene3D" id="3.40.50.1820">
    <property type="entry name" value="alpha/beta hydrolase"/>
    <property type="match status" value="1"/>
</dbReference>
<evidence type="ECO:0000256" key="1">
    <source>
        <dbReference type="SAM" id="SignalP"/>
    </source>
</evidence>
<evidence type="ECO:0000313" key="4">
    <source>
        <dbReference type="Proteomes" id="UP001262754"/>
    </source>
</evidence>
<dbReference type="PANTHER" id="PTHR37017">
    <property type="entry name" value="AB HYDROLASE-1 DOMAIN-CONTAINING PROTEIN-RELATED"/>
    <property type="match status" value="1"/>
</dbReference>
<feature type="domain" description="AB hydrolase-1" evidence="2">
    <location>
        <begin position="31"/>
        <end position="250"/>
    </location>
</feature>
<protein>
    <submittedName>
        <fullName evidence="3">Pimeloyl-ACP methyl ester carboxylesterase</fullName>
    </submittedName>
</protein>
<accession>A0ABU1MY81</accession>
<dbReference type="InterPro" id="IPR000073">
    <property type="entry name" value="AB_hydrolase_1"/>
</dbReference>
<dbReference type="PANTHER" id="PTHR37017:SF11">
    <property type="entry name" value="ESTERASE_LIPASE_THIOESTERASE DOMAIN-CONTAINING PROTEIN"/>
    <property type="match status" value="1"/>
</dbReference>
<dbReference type="RefSeq" id="WP_310030969.1">
    <property type="nucleotide sequence ID" value="NZ_JAVDRL010000005.1"/>
</dbReference>
<reference evidence="3 4" key="1">
    <citation type="submission" date="2023-07" db="EMBL/GenBank/DDBJ databases">
        <title>Sorghum-associated microbial communities from plants grown in Nebraska, USA.</title>
        <authorList>
            <person name="Schachtman D."/>
        </authorList>
    </citation>
    <scope>NUCLEOTIDE SEQUENCE [LARGE SCALE GENOMIC DNA]</scope>
    <source>
        <strain evidence="3 4">DS2154</strain>
    </source>
</reference>
<evidence type="ECO:0000313" key="3">
    <source>
        <dbReference type="EMBL" id="MDR6531144.1"/>
    </source>
</evidence>
<comment type="caution">
    <text evidence="3">The sequence shown here is derived from an EMBL/GenBank/DDBJ whole genome shotgun (WGS) entry which is preliminary data.</text>
</comment>
<feature type="signal peptide" evidence="1">
    <location>
        <begin position="1"/>
        <end position="22"/>
    </location>
</feature>
<feature type="chain" id="PRO_5045842748" evidence="1">
    <location>
        <begin position="23"/>
        <end position="259"/>
    </location>
</feature>
<keyword evidence="1" id="KW-0732">Signal</keyword>
<proteinExistence type="predicted"/>
<dbReference type="EMBL" id="JAVDRL010000005">
    <property type="protein sequence ID" value="MDR6531144.1"/>
    <property type="molecule type" value="Genomic_DNA"/>
</dbReference>
<dbReference type="InterPro" id="IPR029058">
    <property type="entry name" value="AB_hydrolase_fold"/>
</dbReference>
<organism evidence="3 4">
    <name type="scientific">Caulobacter rhizosphaerae</name>
    <dbReference type="NCBI Taxonomy" id="2010972"/>
    <lineage>
        <taxon>Bacteria</taxon>
        <taxon>Pseudomonadati</taxon>
        <taxon>Pseudomonadota</taxon>
        <taxon>Alphaproteobacteria</taxon>
        <taxon>Caulobacterales</taxon>
        <taxon>Caulobacteraceae</taxon>
        <taxon>Caulobacter</taxon>
    </lineage>
</organism>
<sequence length="259" mass="26545">MRTLLKIMGLTAALATASVAQSAEPAAKPTIVLVHGAFADASGWNGVVAKLSQDGYPVVAAANPLRALKSDAESLSALIRSIGGSVVLVGHSYGGEVITEAAKGQGNVVALVYVAGFLPDAGESALSLSGKFPGSTLAHTLAPVVLQDGDEDFYIQPAKFHAQFAADAPAATAALMAATQRPVTGRALSDMATAPTWKQLPSYVIYGTADRNIPAEAERFMADRAKARKTVAVEGGSHALMVSHPGEIVALIEEAASAR</sequence>
<keyword evidence="4" id="KW-1185">Reference proteome</keyword>
<dbReference type="Pfam" id="PF12697">
    <property type="entry name" value="Abhydrolase_6"/>
    <property type="match status" value="1"/>
</dbReference>
<gene>
    <name evidence="3" type="ORF">J2800_001886</name>
</gene>
<dbReference type="SUPFAM" id="SSF53474">
    <property type="entry name" value="alpha/beta-Hydrolases"/>
    <property type="match status" value="1"/>
</dbReference>
<dbReference type="InterPro" id="IPR052897">
    <property type="entry name" value="Sec-Metab_Biosynth_Hydrolase"/>
</dbReference>
<dbReference type="Proteomes" id="UP001262754">
    <property type="component" value="Unassembled WGS sequence"/>
</dbReference>
<evidence type="ECO:0000259" key="2">
    <source>
        <dbReference type="Pfam" id="PF12697"/>
    </source>
</evidence>